<dbReference type="Proteomes" id="UP001249851">
    <property type="component" value="Unassembled WGS sequence"/>
</dbReference>
<comment type="function">
    <text evidence="7">E3 ubiquitin-protein ligase which accepts ubiquitin from specific E2 ubiquitin-conjugating enzymes, and transfers it to substrates, generally promoting their degradation by the proteasome. Independently of its E3 ubiquitin-protein ligase activity, acts as an inhibitor of CPSF3 endonuclease activity by blocking CPSF3 active site.</text>
</comment>
<evidence type="ECO:0000313" key="9">
    <source>
        <dbReference type="EMBL" id="KAK2550542.1"/>
    </source>
</evidence>
<proteinExistence type="predicted"/>
<evidence type="ECO:0000256" key="4">
    <source>
        <dbReference type="ARBA" id="ARBA00029737"/>
    </source>
</evidence>
<dbReference type="EC" id="2.3.2.26" evidence="2"/>
<reference evidence="9" key="1">
    <citation type="journal article" date="2023" name="G3 (Bethesda)">
        <title>Whole genome assembly and annotation of the endangered Caribbean coral Acropora cervicornis.</title>
        <authorList>
            <person name="Selwyn J.D."/>
            <person name="Vollmer S.V."/>
        </authorList>
    </citation>
    <scope>NUCLEOTIDE SEQUENCE</scope>
    <source>
        <strain evidence="9">K2</strain>
    </source>
</reference>
<dbReference type="AlphaFoldDB" id="A0AAD9PWU7"/>
<sequence>MADEPNNLPVWLDVGKNLNALSLNVGLGCFVKERTLQGGSFRRVIRIHTRKLTSDDDDRERSGESKNIVHYPGSITLRPSLVSGISICRGKELQMRVQFEYVVGHHRQDVPREHLKQELKELKNNSVCVCCRMCGSTILPHERGFKRVLELPSENWIQLAQNWCCHGNNNLSNMTGALEPDENDCFVGEYYIKVNSSSVMSDNLQILPGEELYLLKCSRCHAVLGNVSKDERTLNCFEFCNVNSILLYKHKISTRHNNLFSLYSTESFITSCLISRSQGAVNFRFLVQDGSRFFACVSLFLVTVYFGAETNRKIVNGFKVDDHFRFQLWLFNADAAVVTNMETRDVQSLSESNKNELYYIKSRATYLPVLKILYKIKPFRGDISWDQEVIAWQENPAVQSLLFSKETCLHLILLLIQSTNTIAPSLREVNGFKVGYLRTINMRCSGE</sequence>
<name>A0AAD9PWU7_ACRCE</name>
<dbReference type="EMBL" id="JARQWQ010000109">
    <property type="protein sequence ID" value="KAK2550542.1"/>
    <property type="molecule type" value="Genomic_DNA"/>
</dbReference>
<reference evidence="9" key="2">
    <citation type="journal article" date="2023" name="Science">
        <title>Genomic signatures of disease resistance in endangered staghorn corals.</title>
        <authorList>
            <person name="Vollmer S.V."/>
            <person name="Selwyn J.D."/>
            <person name="Despard B.A."/>
            <person name="Roesel C.L."/>
        </authorList>
    </citation>
    <scope>NUCLEOTIDE SEQUENCE</scope>
    <source>
        <strain evidence="9">K2</strain>
    </source>
</reference>
<evidence type="ECO:0000256" key="2">
    <source>
        <dbReference type="ARBA" id="ARBA00012485"/>
    </source>
</evidence>
<dbReference type="PANTHER" id="PTHR31531:SF2">
    <property type="entry name" value="E3 UBIQUITIN-PROTEIN LIGASE E3D"/>
    <property type="match status" value="1"/>
</dbReference>
<evidence type="ECO:0000256" key="7">
    <source>
        <dbReference type="ARBA" id="ARBA00053831"/>
    </source>
</evidence>
<evidence type="ECO:0000256" key="8">
    <source>
        <dbReference type="ARBA" id="ARBA00064185"/>
    </source>
</evidence>
<protein>
    <recommendedName>
        <fullName evidence="3">E3 ubiquitin-protein ligase E3D</fullName>
        <ecNumber evidence="2">2.3.2.26</ecNumber>
    </recommendedName>
    <alternativeName>
        <fullName evidence="6">HECT-type E3 ubiquitin transferase E3D</fullName>
    </alternativeName>
    <alternativeName>
        <fullName evidence="5">UbcH10-binding protein with a HECT-like domain</fullName>
    </alternativeName>
    <alternativeName>
        <fullName evidence="4">Ubiquitin-conjugating enzyme E2C-binding protein</fullName>
    </alternativeName>
</protein>
<organism evidence="9 10">
    <name type="scientific">Acropora cervicornis</name>
    <name type="common">Staghorn coral</name>
    <dbReference type="NCBI Taxonomy" id="6130"/>
    <lineage>
        <taxon>Eukaryota</taxon>
        <taxon>Metazoa</taxon>
        <taxon>Cnidaria</taxon>
        <taxon>Anthozoa</taxon>
        <taxon>Hexacorallia</taxon>
        <taxon>Scleractinia</taxon>
        <taxon>Astrocoeniina</taxon>
        <taxon>Acroporidae</taxon>
        <taxon>Acropora</taxon>
    </lineage>
</organism>
<comment type="subunit">
    <text evidence="8">Interacts with UBE2C/UbcH10 (E2 ubiquitin-conjugating enzyme). In vitro, interacts with cyclin-B.</text>
</comment>
<dbReference type="GO" id="GO:0000209">
    <property type="term" value="P:protein polyubiquitination"/>
    <property type="evidence" value="ECO:0007669"/>
    <property type="project" value="TreeGrafter"/>
</dbReference>
<dbReference type="GO" id="GO:0031624">
    <property type="term" value="F:ubiquitin conjugating enzyme binding"/>
    <property type="evidence" value="ECO:0007669"/>
    <property type="project" value="TreeGrafter"/>
</dbReference>
<evidence type="ECO:0000256" key="6">
    <source>
        <dbReference type="ARBA" id="ARBA00032298"/>
    </source>
</evidence>
<comment type="catalytic activity">
    <reaction evidence="1">
        <text>S-ubiquitinyl-[E2 ubiquitin-conjugating enzyme]-L-cysteine + [acceptor protein]-L-lysine = [E2 ubiquitin-conjugating enzyme]-L-cysteine + N(6)-ubiquitinyl-[acceptor protein]-L-lysine.</text>
        <dbReference type="EC" id="2.3.2.26"/>
    </reaction>
</comment>
<dbReference type="GO" id="GO:0030332">
    <property type="term" value="F:cyclin binding"/>
    <property type="evidence" value="ECO:0007669"/>
    <property type="project" value="TreeGrafter"/>
</dbReference>
<dbReference type="GO" id="GO:0043161">
    <property type="term" value="P:proteasome-mediated ubiquitin-dependent protein catabolic process"/>
    <property type="evidence" value="ECO:0007669"/>
    <property type="project" value="TreeGrafter"/>
</dbReference>
<accession>A0AAD9PWU7</accession>
<keyword evidence="10" id="KW-1185">Reference proteome</keyword>
<dbReference type="GO" id="GO:0005829">
    <property type="term" value="C:cytosol"/>
    <property type="evidence" value="ECO:0007669"/>
    <property type="project" value="TreeGrafter"/>
</dbReference>
<comment type="caution">
    <text evidence="9">The sequence shown here is derived from an EMBL/GenBank/DDBJ whole genome shotgun (WGS) entry which is preliminary data.</text>
</comment>
<evidence type="ECO:0000256" key="1">
    <source>
        <dbReference type="ARBA" id="ARBA00000885"/>
    </source>
</evidence>
<evidence type="ECO:0000256" key="5">
    <source>
        <dbReference type="ARBA" id="ARBA00032234"/>
    </source>
</evidence>
<dbReference type="Pfam" id="PF09814">
    <property type="entry name" value="HECT_2"/>
    <property type="match status" value="1"/>
</dbReference>
<dbReference type="InterPro" id="IPR019193">
    <property type="entry name" value="UBQ-conj_enz_E2-bd_prot"/>
</dbReference>
<dbReference type="GO" id="GO:0005634">
    <property type="term" value="C:nucleus"/>
    <property type="evidence" value="ECO:0007669"/>
    <property type="project" value="TreeGrafter"/>
</dbReference>
<dbReference type="GO" id="GO:0051865">
    <property type="term" value="P:protein autoubiquitination"/>
    <property type="evidence" value="ECO:0007669"/>
    <property type="project" value="TreeGrafter"/>
</dbReference>
<dbReference type="GO" id="GO:0006513">
    <property type="term" value="P:protein monoubiquitination"/>
    <property type="evidence" value="ECO:0007669"/>
    <property type="project" value="TreeGrafter"/>
</dbReference>
<dbReference type="PANTHER" id="PTHR31531">
    <property type="entry name" value="E3 UBIQUITIN-PROTEIN LIGASE E3D FAMILY MEMBER"/>
    <property type="match status" value="1"/>
</dbReference>
<dbReference type="GO" id="GO:0061630">
    <property type="term" value="F:ubiquitin protein ligase activity"/>
    <property type="evidence" value="ECO:0007669"/>
    <property type="project" value="UniProtKB-EC"/>
</dbReference>
<evidence type="ECO:0000256" key="3">
    <source>
        <dbReference type="ARBA" id="ARBA00013646"/>
    </source>
</evidence>
<gene>
    <name evidence="9" type="ORF">P5673_028742</name>
</gene>
<dbReference type="GO" id="GO:0000151">
    <property type="term" value="C:ubiquitin ligase complex"/>
    <property type="evidence" value="ECO:0007669"/>
    <property type="project" value="TreeGrafter"/>
</dbReference>
<evidence type="ECO:0000313" key="10">
    <source>
        <dbReference type="Proteomes" id="UP001249851"/>
    </source>
</evidence>